<name>A0A1Y2LXZ1_EPING</name>
<dbReference type="Proteomes" id="UP000193240">
    <property type="component" value="Unassembled WGS sequence"/>
</dbReference>
<organism evidence="3 4">
    <name type="scientific">Epicoccum nigrum</name>
    <name type="common">Soil fungus</name>
    <name type="synonym">Epicoccum purpurascens</name>
    <dbReference type="NCBI Taxonomy" id="105696"/>
    <lineage>
        <taxon>Eukaryota</taxon>
        <taxon>Fungi</taxon>
        <taxon>Dikarya</taxon>
        <taxon>Ascomycota</taxon>
        <taxon>Pezizomycotina</taxon>
        <taxon>Dothideomycetes</taxon>
        <taxon>Pleosporomycetidae</taxon>
        <taxon>Pleosporales</taxon>
        <taxon>Pleosporineae</taxon>
        <taxon>Didymellaceae</taxon>
        <taxon>Epicoccum</taxon>
    </lineage>
</organism>
<reference evidence="3 4" key="1">
    <citation type="journal article" date="2017" name="Genome Announc.">
        <title>Genome sequence of the saprophytic ascomycete Epicoccum nigrum ICMP 19927 strain isolated from New Zealand.</title>
        <authorList>
            <person name="Fokin M."/>
            <person name="Fleetwood D."/>
            <person name="Weir B.S."/>
            <person name="Villas-Boas S.G."/>
        </authorList>
    </citation>
    <scope>NUCLEOTIDE SEQUENCE [LARGE SCALE GENOMIC DNA]</scope>
    <source>
        <strain evidence="3 4">ICMP 19927</strain>
    </source>
</reference>
<protein>
    <recommendedName>
        <fullName evidence="5">MARVEL domain-containing protein</fullName>
    </recommendedName>
</protein>
<feature type="transmembrane region" description="Helical" evidence="2">
    <location>
        <begin position="39"/>
        <end position="57"/>
    </location>
</feature>
<feature type="transmembrane region" description="Helical" evidence="2">
    <location>
        <begin position="92"/>
        <end position="114"/>
    </location>
</feature>
<sequence>MEHHAAEIELAERRNEKLNEQRKSAPELREYRPVYWLRLILRVLSVLTCVLIIFSLVDGIRDFQRTRHVRNLYQDGSGTFSVWPEREGLKLYPTYVLLSAAVIAGGFSLVLVAASFTKAIRRMTKIGNISTMIVSSICLALWIAVTVYYGTWDTSETNWDLLSWSCTHSDHDYNDMNFTETCTKMRFAFWAGVGLAGLEAFNLAVFGIWWFRTRRSRGYAKVSV</sequence>
<keyword evidence="4" id="KW-1185">Reference proteome</keyword>
<dbReference type="PANTHER" id="PTHR42069">
    <property type="entry name" value="HYPHAL ANASTAMOSIS-8 PROTEIN"/>
    <property type="match status" value="1"/>
</dbReference>
<dbReference type="InParanoid" id="A0A1Y2LXZ1"/>
<evidence type="ECO:0000313" key="4">
    <source>
        <dbReference type="Proteomes" id="UP000193240"/>
    </source>
</evidence>
<feature type="transmembrane region" description="Helical" evidence="2">
    <location>
        <begin position="126"/>
        <end position="149"/>
    </location>
</feature>
<dbReference type="AlphaFoldDB" id="A0A1Y2LXZ1"/>
<feature type="coiled-coil region" evidence="1">
    <location>
        <begin position="1"/>
        <end position="28"/>
    </location>
</feature>
<gene>
    <name evidence="3" type="ORF">B5807_06655</name>
</gene>
<evidence type="ECO:0008006" key="5">
    <source>
        <dbReference type="Google" id="ProtNLM"/>
    </source>
</evidence>
<proteinExistence type="predicted"/>
<keyword evidence="2" id="KW-0472">Membrane</keyword>
<evidence type="ECO:0000313" key="3">
    <source>
        <dbReference type="EMBL" id="OSS48067.1"/>
    </source>
</evidence>
<dbReference type="EMBL" id="KZ107847">
    <property type="protein sequence ID" value="OSS48067.1"/>
    <property type="molecule type" value="Genomic_DNA"/>
</dbReference>
<dbReference type="PANTHER" id="PTHR42069:SF1">
    <property type="entry name" value="MARVEL DOMAIN-CONTAINING PROTEIN"/>
    <property type="match status" value="1"/>
</dbReference>
<evidence type="ECO:0000256" key="1">
    <source>
        <dbReference type="SAM" id="Coils"/>
    </source>
</evidence>
<dbReference type="OMA" id="RWASIKM"/>
<keyword evidence="2" id="KW-1133">Transmembrane helix</keyword>
<accession>A0A1Y2LXZ1</accession>
<evidence type="ECO:0000256" key="2">
    <source>
        <dbReference type="SAM" id="Phobius"/>
    </source>
</evidence>
<keyword evidence="2" id="KW-0812">Transmembrane</keyword>
<keyword evidence="1" id="KW-0175">Coiled coil</keyword>
<feature type="transmembrane region" description="Helical" evidence="2">
    <location>
        <begin position="187"/>
        <end position="211"/>
    </location>
</feature>
<dbReference type="STRING" id="105696.A0A1Y2LXZ1"/>